<accession>A0A9K3CTG4</accession>
<dbReference type="EMBL" id="BDIP01000764">
    <property type="protein sequence ID" value="GIQ82637.1"/>
    <property type="molecule type" value="Genomic_DNA"/>
</dbReference>
<sequence length="104" mass="11418">SVHNSHDPDMAWPAEDAECRVGLVVDAKGGRMHLCIRGRVVGEIPITAGQRYMCVFSCRRLVPGKGSNLKRVLRTPRQSPSVVCRSLPKADLTDGDGPYPYTLK</sequence>
<dbReference type="AlphaFoldDB" id="A0A9K3CTG4"/>
<proteinExistence type="predicted"/>
<reference evidence="1 2" key="1">
    <citation type="journal article" date="2018" name="PLoS ONE">
        <title>The draft genome of Kipferlia bialata reveals reductive genome evolution in fornicate parasites.</title>
        <authorList>
            <person name="Tanifuji G."/>
            <person name="Takabayashi S."/>
            <person name="Kume K."/>
            <person name="Takagi M."/>
            <person name="Nakayama T."/>
            <person name="Kamikawa R."/>
            <person name="Inagaki Y."/>
            <person name="Hashimoto T."/>
        </authorList>
    </citation>
    <scope>NUCLEOTIDE SEQUENCE [LARGE SCALE GENOMIC DNA]</scope>
    <source>
        <strain evidence="1">NY0173</strain>
    </source>
</reference>
<protein>
    <submittedName>
        <fullName evidence="1">Uncharacterized protein</fullName>
    </submittedName>
</protein>
<name>A0A9K3CTG4_9EUKA</name>
<keyword evidence="2" id="KW-1185">Reference proteome</keyword>
<dbReference type="Proteomes" id="UP000265618">
    <property type="component" value="Unassembled WGS sequence"/>
</dbReference>
<feature type="non-terminal residue" evidence="1">
    <location>
        <position position="1"/>
    </location>
</feature>
<organism evidence="1 2">
    <name type="scientific">Kipferlia bialata</name>
    <dbReference type="NCBI Taxonomy" id="797122"/>
    <lineage>
        <taxon>Eukaryota</taxon>
        <taxon>Metamonada</taxon>
        <taxon>Carpediemonas-like organisms</taxon>
        <taxon>Kipferlia</taxon>
    </lineage>
</organism>
<comment type="caution">
    <text evidence="1">The sequence shown here is derived from an EMBL/GenBank/DDBJ whole genome shotgun (WGS) entry which is preliminary data.</text>
</comment>
<evidence type="ECO:0000313" key="1">
    <source>
        <dbReference type="EMBL" id="GIQ82637.1"/>
    </source>
</evidence>
<gene>
    <name evidence="1" type="ORF">KIPB_003806</name>
</gene>
<evidence type="ECO:0000313" key="2">
    <source>
        <dbReference type="Proteomes" id="UP000265618"/>
    </source>
</evidence>